<proteinExistence type="predicted"/>
<dbReference type="Proteomes" id="UP000184085">
    <property type="component" value="Unassembled WGS sequence"/>
</dbReference>
<dbReference type="GO" id="GO:0042602">
    <property type="term" value="F:riboflavin reductase (NADPH) activity"/>
    <property type="evidence" value="ECO:0007669"/>
    <property type="project" value="TreeGrafter"/>
</dbReference>
<evidence type="ECO:0000313" key="4">
    <source>
        <dbReference type="Proteomes" id="UP000184085"/>
    </source>
</evidence>
<keyword evidence="1" id="KW-0560">Oxidoreductase</keyword>
<protein>
    <recommendedName>
        <fullName evidence="2">Flavin reductase like domain-containing protein</fullName>
    </recommendedName>
</protein>
<organism evidence="3 4">
    <name type="scientific">Donghicola eburneus</name>
    <dbReference type="NCBI Taxonomy" id="393278"/>
    <lineage>
        <taxon>Bacteria</taxon>
        <taxon>Pseudomonadati</taxon>
        <taxon>Pseudomonadota</taxon>
        <taxon>Alphaproteobacteria</taxon>
        <taxon>Rhodobacterales</taxon>
        <taxon>Roseobacteraceae</taxon>
        <taxon>Donghicola</taxon>
    </lineage>
</organism>
<dbReference type="EMBL" id="FMJB01000019">
    <property type="protein sequence ID" value="SCM66241.1"/>
    <property type="molecule type" value="Genomic_DNA"/>
</dbReference>
<dbReference type="InterPro" id="IPR050268">
    <property type="entry name" value="NADH-dep_flavin_reductase"/>
</dbReference>
<name>A0A1M4MVB5_9RHOB</name>
<dbReference type="InterPro" id="IPR002563">
    <property type="entry name" value="Flavin_Rdtase-like_dom"/>
</dbReference>
<dbReference type="Gene3D" id="3.90.79.10">
    <property type="entry name" value="Nucleoside Triphosphate Pyrophosphohydrolase"/>
    <property type="match status" value="1"/>
</dbReference>
<dbReference type="SUPFAM" id="SSF50475">
    <property type="entry name" value="FMN-binding split barrel"/>
    <property type="match status" value="1"/>
</dbReference>
<keyword evidence="4" id="KW-1185">Reference proteome</keyword>
<dbReference type="RefSeq" id="WP_072703285.1">
    <property type="nucleotide sequence ID" value="NZ_FMJB01000019.1"/>
</dbReference>
<dbReference type="AlphaFoldDB" id="A0A1M4MVB5"/>
<accession>A0A1M4MVB5</accession>
<dbReference type="PANTHER" id="PTHR30466">
    <property type="entry name" value="FLAVIN REDUCTASE"/>
    <property type="match status" value="1"/>
</dbReference>
<dbReference type="SMART" id="SM00903">
    <property type="entry name" value="Flavin_Reduct"/>
    <property type="match status" value="1"/>
</dbReference>
<dbReference type="GO" id="GO:0010181">
    <property type="term" value="F:FMN binding"/>
    <property type="evidence" value="ECO:0007669"/>
    <property type="project" value="InterPro"/>
</dbReference>
<dbReference type="Gene3D" id="2.30.110.10">
    <property type="entry name" value="Electron Transport, Fmn-binding Protein, Chain A"/>
    <property type="match status" value="1"/>
</dbReference>
<evidence type="ECO:0000313" key="3">
    <source>
        <dbReference type="EMBL" id="SCM66241.1"/>
    </source>
</evidence>
<dbReference type="Pfam" id="PF01613">
    <property type="entry name" value="Flavin_Reduct"/>
    <property type="match status" value="1"/>
</dbReference>
<gene>
    <name evidence="3" type="ORF">KARMA_0415</name>
</gene>
<feature type="domain" description="Flavin reductase like" evidence="2">
    <location>
        <begin position="13"/>
        <end position="156"/>
    </location>
</feature>
<evidence type="ECO:0000256" key="1">
    <source>
        <dbReference type="ARBA" id="ARBA00023002"/>
    </source>
</evidence>
<sequence>MTDFDPRALRSAFGRFMTGVTVVTTRNADGMPVGFTANSFASVSMGPPLLLVCPGKFLSSYTAFEACTDFAVSVLAEGQENVATTFASYKGDRFAKVPHHVGAQNLPLIDGAIAQFTCRTYSAQEAGDHCVLIGEVTSYKTDDARGLGYADGQFFSLGLERSARDPEAKRNMCGAILRYLDQVLLEPSDQGYRLPAMTVSDRIGLRDGLAAAMAARHITVDLGPVYSVYEDDRSGAHHSWLLGKVTAVEPASGLVPVPIADLPETRCASPAEARMLARFARETRTRDFTLYIGNADRGEIHSYSERL</sequence>
<evidence type="ECO:0000259" key="2">
    <source>
        <dbReference type="SMART" id="SM00903"/>
    </source>
</evidence>
<reference evidence="4" key="1">
    <citation type="submission" date="2016-09" db="EMBL/GenBank/DDBJ databases">
        <authorList>
            <person name="Wibberg D."/>
        </authorList>
    </citation>
    <scope>NUCLEOTIDE SEQUENCE [LARGE SCALE GENOMIC DNA]</scope>
</reference>
<dbReference type="PANTHER" id="PTHR30466:SF1">
    <property type="entry name" value="FMN REDUCTASE (NADH) RUTF"/>
    <property type="match status" value="1"/>
</dbReference>
<dbReference type="InterPro" id="IPR012349">
    <property type="entry name" value="Split_barrel_FMN-bd"/>
</dbReference>